<sequence>MVGSGSGVPNSRWIWAAVGFAVVGR</sequence>
<name>A0A0A9FLH4_ARUDO</name>
<organism evidence="1">
    <name type="scientific">Arundo donax</name>
    <name type="common">Giant reed</name>
    <name type="synonym">Donax arundinaceus</name>
    <dbReference type="NCBI Taxonomy" id="35708"/>
    <lineage>
        <taxon>Eukaryota</taxon>
        <taxon>Viridiplantae</taxon>
        <taxon>Streptophyta</taxon>
        <taxon>Embryophyta</taxon>
        <taxon>Tracheophyta</taxon>
        <taxon>Spermatophyta</taxon>
        <taxon>Magnoliopsida</taxon>
        <taxon>Liliopsida</taxon>
        <taxon>Poales</taxon>
        <taxon>Poaceae</taxon>
        <taxon>PACMAD clade</taxon>
        <taxon>Arundinoideae</taxon>
        <taxon>Arundineae</taxon>
        <taxon>Arundo</taxon>
    </lineage>
</organism>
<accession>A0A0A9FLH4</accession>
<reference evidence="1" key="2">
    <citation type="journal article" date="2015" name="Data Brief">
        <title>Shoot transcriptome of the giant reed, Arundo donax.</title>
        <authorList>
            <person name="Barrero R.A."/>
            <person name="Guerrero F.D."/>
            <person name="Moolhuijzen P."/>
            <person name="Goolsby J.A."/>
            <person name="Tidwell J."/>
            <person name="Bellgard S.E."/>
            <person name="Bellgard M.I."/>
        </authorList>
    </citation>
    <scope>NUCLEOTIDE SEQUENCE</scope>
    <source>
        <tissue evidence="1">Shoot tissue taken approximately 20 cm above the soil surface</tissue>
    </source>
</reference>
<dbReference type="EMBL" id="GBRH01184026">
    <property type="protein sequence ID" value="JAE13870.1"/>
    <property type="molecule type" value="Transcribed_RNA"/>
</dbReference>
<dbReference type="AlphaFoldDB" id="A0A0A9FLH4"/>
<evidence type="ECO:0000313" key="1">
    <source>
        <dbReference type="EMBL" id="JAE13870.1"/>
    </source>
</evidence>
<proteinExistence type="predicted"/>
<reference evidence="1" key="1">
    <citation type="submission" date="2014-09" db="EMBL/GenBank/DDBJ databases">
        <authorList>
            <person name="Magalhaes I.L.F."/>
            <person name="Oliveira U."/>
            <person name="Santos F.R."/>
            <person name="Vidigal T.H.D.A."/>
            <person name="Brescovit A.D."/>
            <person name="Santos A.J."/>
        </authorList>
    </citation>
    <scope>NUCLEOTIDE SEQUENCE</scope>
    <source>
        <tissue evidence="1">Shoot tissue taken approximately 20 cm above the soil surface</tissue>
    </source>
</reference>
<protein>
    <submittedName>
        <fullName evidence="1">Uncharacterized protein</fullName>
    </submittedName>
</protein>